<evidence type="ECO:0008006" key="4">
    <source>
        <dbReference type="Google" id="ProtNLM"/>
    </source>
</evidence>
<name>A0ABW4RC78_9RHOB</name>
<evidence type="ECO:0000256" key="1">
    <source>
        <dbReference type="SAM" id="SignalP"/>
    </source>
</evidence>
<feature type="chain" id="PRO_5046636809" description="Oxidoreductase molybdopterin binding domain-containing protein" evidence="1">
    <location>
        <begin position="22"/>
        <end position="158"/>
    </location>
</feature>
<protein>
    <recommendedName>
        <fullName evidence="4">Oxidoreductase molybdopterin binding domain-containing protein</fullName>
    </recommendedName>
</protein>
<feature type="signal peptide" evidence="1">
    <location>
        <begin position="1"/>
        <end position="21"/>
    </location>
</feature>
<accession>A0ABW4RC78</accession>
<evidence type="ECO:0000313" key="2">
    <source>
        <dbReference type="EMBL" id="MFD1883857.1"/>
    </source>
</evidence>
<dbReference type="Gene3D" id="3.90.420.10">
    <property type="entry name" value="Oxidoreductase, molybdopterin-binding domain"/>
    <property type="match status" value="1"/>
</dbReference>
<dbReference type="InterPro" id="IPR036374">
    <property type="entry name" value="OxRdtase_Mopterin-bd_sf"/>
</dbReference>
<keyword evidence="1" id="KW-0732">Signal</keyword>
<organism evidence="2 3">
    <name type="scientific">Paracoccus pacificus</name>
    <dbReference type="NCBI Taxonomy" id="1463598"/>
    <lineage>
        <taxon>Bacteria</taxon>
        <taxon>Pseudomonadati</taxon>
        <taxon>Pseudomonadota</taxon>
        <taxon>Alphaproteobacteria</taxon>
        <taxon>Rhodobacterales</taxon>
        <taxon>Paracoccaceae</taxon>
        <taxon>Paracoccus</taxon>
    </lineage>
</organism>
<evidence type="ECO:0000313" key="3">
    <source>
        <dbReference type="Proteomes" id="UP001597213"/>
    </source>
</evidence>
<sequence length="158" mass="16595">MSRVLPVAAVVFLCLGASVSADQPASARLTGPDGLAVVLNPETLAALPVHKVDTVHGGSNGEQKGRYTGALLWDVIAANTDLDDDVKSALRRVVLVTARDNHQVAFSIGEIAPGFGDRPIMIGYKLDGAPIPDGLRMVTPGDARGARYVKDVVSLELR</sequence>
<proteinExistence type="predicted"/>
<dbReference type="EMBL" id="JBHUEN010000053">
    <property type="protein sequence ID" value="MFD1883857.1"/>
    <property type="molecule type" value="Genomic_DNA"/>
</dbReference>
<gene>
    <name evidence="2" type="ORF">ACFSCT_19270</name>
</gene>
<comment type="caution">
    <text evidence="2">The sequence shown here is derived from an EMBL/GenBank/DDBJ whole genome shotgun (WGS) entry which is preliminary data.</text>
</comment>
<dbReference type="Proteomes" id="UP001597213">
    <property type="component" value="Unassembled WGS sequence"/>
</dbReference>
<dbReference type="SUPFAM" id="SSF56524">
    <property type="entry name" value="Oxidoreductase molybdopterin-binding domain"/>
    <property type="match status" value="1"/>
</dbReference>
<keyword evidence="3" id="KW-1185">Reference proteome</keyword>
<dbReference type="RefSeq" id="WP_379145528.1">
    <property type="nucleotide sequence ID" value="NZ_JBHUEN010000053.1"/>
</dbReference>
<reference evidence="3" key="1">
    <citation type="journal article" date="2019" name="Int. J. Syst. Evol. Microbiol.">
        <title>The Global Catalogue of Microorganisms (GCM) 10K type strain sequencing project: providing services to taxonomists for standard genome sequencing and annotation.</title>
        <authorList>
            <consortium name="The Broad Institute Genomics Platform"/>
            <consortium name="The Broad Institute Genome Sequencing Center for Infectious Disease"/>
            <person name="Wu L."/>
            <person name="Ma J."/>
        </authorList>
    </citation>
    <scope>NUCLEOTIDE SEQUENCE [LARGE SCALE GENOMIC DNA]</scope>
    <source>
        <strain evidence="3">CCUG 56029</strain>
    </source>
</reference>